<evidence type="ECO:0000256" key="7">
    <source>
        <dbReference type="ARBA" id="ARBA00022777"/>
    </source>
</evidence>
<dbReference type="CDD" id="cd00075">
    <property type="entry name" value="HATPase"/>
    <property type="match status" value="1"/>
</dbReference>
<comment type="catalytic activity">
    <reaction evidence="1">
        <text>ATP + protein L-histidine = ADP + protein N-phospho-L-histidine.</text>
        <dbReference type="EC" id="2.7.13.3"/>
    </reaction>
</comment>
<dbReference type="InterPro" id="IPR013727">
    <property type="entry name" value="2CSK_N"/>
</dbReference>
<gene>
    <name evidence="14" type="ORF">SAMN05660859_2603</name>
</gene>
<evidence type="ECO:0000256" key="10">
    <source>
        <dbReference type="ARBA" id="ARBA00023136"/>
    </source>
</evidence>
<organism evidence="14 15">
    <name type="scientific">Ancylobacter rudongensis</name>
    <dbReference type="NCBI Taxonomy" id="177413"/>
    <lineage>
        <taxon>Bacteria</taxon>
        <taxon>Pseudomonadati</taxon>
        <taxon>Pseudomonadota</taxon>
        <taxon>Alphaproteobacteria</taxon>
        <taxon>Hyphomicrobiales</taxon>
        <taxon>Xanthobacteraceae</taxon>
        <taxon>Ancylobacter</taxon>
    </lineage>
</organism>
<dbReference type="RefSeq" id="WP_091440178.1">
    <property type="nucleotide sequence ID" value="NZ_FMTP01000003.1"/>
</dbReference>
<dbReference type="SUPFAM" id="SSF55874">
    <property type="entry name" value="ATPase domain of HSP90 chaperone/DNA topoisomerase II/histidine kinase"/>
    <property type="match status" value="1"/>
</dbReference>
<evidence type="ECO:0000256" key="6">
    <source>
        <dbReference type="ARBA" id="ARBA00022692"/>
    </source>
</evidence>
<protein>
    <recommendedName>
        <fullName evidence="3">histidine kinase</fullName>
        <ecNumber evidence="3">2.7.13.3</ecNumber>
    </recommendedName>
</protein>
<keyword evidence="9" id="KW-0902">Two-component regulatory system</keyword>
<dbReference type="GO" id="GO:0000155">
    <property type="term" value="F:phosphorelay sensor kinase activity"/>
    <property type="evidence" value="ECO:0007669"/>
    <property type="project" value="InterPro"/>
</dbReference>
<dbReference type="PANTHER" id="PTHR45436">
    <property type="entry name" value="SENSOR HISTIDINE KINASE YKOH"/>
    <property type="match status" value="1"/>
</dbReference>
<comment type="subcellular location">
    <subcellularLocation>
        <location evidence="2">Membrane</location>
    </subcellularLocation>
</comment>
<dbReference type="SUPFAM" id="SSF47384">
    <property type="entry name" value="Homodimeric domain of signal transducing histidine kinase"/>
    <property type="match status" value="1"/>
</dbReference>
<dbReference type="Proteomes" id="UP000198889">
    <property type="component" value="Unassembled WGS sequence"/>
</dbReference>
<keyword evidence="8 11" id="KW-1133">Transmembrane helix</keyword>
<feature type="transmembrane region" description="Helical" evidence="11">
    <location>
        <begin position="12"/>
        <end position="33"/>
    </location>
</feature>
<dbReference type="InterPro" id="IPR036097">
    <property type="entry name" value="HisK_dim/P_sf"/>
</dbReference>
<reference evidence="15" key="1">
    <citation type="submission" date="2016-10" db="EMBL/GenBank/DDBJ databases">
        <authorList>
            <person name="Varghese N."/>
            <person name="Submissions S."/>
        </authorList>
    </citation>
    <scope>NUCLEOTIDE SEQUENCE [LARGE SCALE GENOMIC DNA]</scope>
    <source>
        <strain evidence="15">CGMCC 1.1761</strain>
    </source>
</reference>
<dbReference type="Pfam" id="PF00512">
    <property type="entry name" value="HisKA"/>
    <property type="match status" value="1"/>
</dbReference>
<keyword evidence="6 11" id="KW-0812">Transmembrane</keyword>
<feature type="domain" description="Histidine kinase" evidence="12">
    <location>
        <begin position="247"/>
        <end position="458"/>
    </location>
</feature>
<dbReference type="STRING" id="177413.SAMN05660859_2603"/>
<keyword evidence="15" id="KW-1185">Reference proteome</keyword>
<evidence type="ECO:0000256" key="4">
    <source>
        <dbReference type="ARBA" id="ARBA00022553"/>
    </source>
</evidence>
<dbReference type="InterPro" id="IPR036890">
    <property type="entry name" value="HATPase_C_sf"/>
</dbReference>
<dbReference type="Gene3D" id="1.10.287.130">
    <property type="match status" value="1"/>
</dbReference>
<dbReference type="GO" id="GO:0005886">
    <property type="term" value="C:plasma membrane"/>
    <property type="evidence" value="ECO:0007669"/>
    <property type="project" value="TreeGrafter"/>
</dbReference>
<dbReference type="EC" id="2.7.13.3" evidence="3"/>
<keyword evidence="5" id="KW-0808">Transferase</keyword>
<dbReference type="InterPro" id="IPR050428">
    <property type="entry name" value="TCS_sensor_his_kinase"/>
</dbReference>
<dbReference type="InterPro" id="IPR005467">
    <property type="entry name" value="His_kinase_dom"/>
</dbReference>
<dbReference type="InterPro" id="IPR003661">
    <property type="entry name" value="HisK_dim/P_dom"/>
</dbReference>
<dbReference type="CDD" id="cd00082">
    <property type="entry name" value="HisKA"/>
    <property type="match status" value="1"/>
</dbReference>
<dbReference type="Pfam" id="PF08521">
    <property type="entry name" value="2CSK_N"/>
    <property type="match status" value="1"/>
</dbReference>
<evidence type="ECO:0000256" key="1">
    <source>
        <dbReference type="ARBA" id="ARBA00000085"/>
    </source>
</evidence>
<dbReference type="EMBL" id="FMTP01000003">
    <property type="protein sequence ID" value="SCW73741.1"/>
    <property type="molecule type" value="Genomic_DNA"/>
</dbReference>
<dbReference type="Gene3D" id="3.30.565.10">
    <property type="entry name" value="Histidine kinase-like ATPase, C-terminal domain"/>
    <property type="match status" value="1"/>
</dbReference>
<evidence type="ECO:0000256" key="5">
    <source>
        <dbReference type="ARBA" id="ARBA00022679"/>
    </source>
</evidence>
<evidence type="ECO:0000256" key="11">
    <source>
        <dbReference type="SAM" id="Phobius"/>
    </source>
</evidence>
<dbReference type="PRINTS" id="PR00344">
    <property type="entry name" value="BCTRLSENSOR"/>
</dbReference>
<evidence type="ECO:0000259" key="13">
    <source>
        <dbReference type="PROSITE" id="PS50885"/>
    </source>
</evidence>
<keyword evidence="7 14" id="KW-0418">Kinase</keyword>
<dbReference type="AlphaFoldDB" id="A0A1G4SXG8"/>
<dbReference type="InterPro" id="IPR003660">
    <property type="entry name" value="HAMP_dom"/>
</dbReference>
<evidence type="ECO:0000313" key="14">
    <source>
        <dbReference type="EMBL" id="SCW73741.1"/>
    </source>
</evidence>
<evidence type="ECO:0000256" key="9">
    <source>
        <dbReference type="ARBA" id="ARBA00023012"/>
    </source>
</evidence>
<keyword evidence="4" id="KW-0597">Phosphoprotein</keyword>
<dbReference type="Pfam" id="PF02518">
    <property type="entry name" value="HATPase_c"/>
    <property type="match status" value="1"/>
</dbReference>
<sequence>MARREPSLFLRLFALMSLVLAFGAAVLMTAAWYSAREAADEAYDRLLLGAAYQIADAIQVQEGEPEIALPVSAFELLALSDRDRIFYRVLDPAGRTMTGYESLADPAAEAAAPDKALVENATFDGEVVRVARVSRRFDDPQMRGDAVVIVAQTVEARQALARDLTFRSFILVGVMGAIAIGGTIFAVRRALAPISRLEVAIRQRDPLDLTLVSVSTPRELAPFVAEINSFIERLRGRVELMQQFIADAAHQLRTPLAALEGQVDLLSNNEVTPEGRRHLDRIRVRTGQLSRLANQLLSHAMVAHRERAVAGSLVDLTELTRRALDDAIPDTLERDILVTLHAPPDPLIVSGDPVNLAEAIKNIVDNALRHGAPGRITVRLSRHGARAVLEVEDDGPGIPPAQWARVVQRFGAPSSDGKGSGLGLSIAAEVAAAHGGALCFREKGAFGFVVVLTLAAQGREVA</sequence>
<feature type="domain" description="HAMP" evidence="13">
    <location>
        <begin position="188"/>
        <end position="239"/>
    </location>
</feature>
<accession>A0A1G4SXG8</accession>
<name>A0A1G4SXG8_9HYPH</name>
<evidence type="ECO:0000256" key="8">
    <source>
        <dbReference type="ARBA" id="ARBA00022989"/>
    </source>
</evidence>
<dbReference type="PROSITE" id="PS50885">
    <property type="entry name" value="HAMP"/>
    <property type="match status" value="1"/>
</dbReference>
<dbReference type="SMART" id="SM00388">
    <property type="entry name" value="HisKA"/>
    <property type="match status" value="1"/>
</dbReference>
<dbReference type="InterPro" id="IPR003594">
    <property type="entry name" value="HATPase_dom"/>
</dbReference>
<evidence type="ECO:0000259" key="12">
    <source>
        <dbReference type="PROSITE" id="PS50109"/>
    </source>
</evidence>
<dbReference type="SMART" id="SM00387">
    <property type="entry name" value="HATPase_c"/>
    <property type="match status" value="1"/>
</dbReference>
<dbReference type="PANTHER" id="PTHR45436:SF1">
    <property type="entry name" value="SENSOR PROTEIN QSEC"/>
    <property type="match status" value="1"/>
</dbReference>
<evidence type="ECO:0000256" key="2">
    <source>
        <dbReference type="ARBA" id="ARBA00004370"/>
    </source>
</evidence>
<keyword evidence="10 11" id="KW-0472">Membrane</keyword>
<dbReference type="InterPro" id="IPR004358">
    <property type="entry name" value="Sig_transdc_His_kin-like_C"/>
</dbReference>
<evidence type="ECO:0000313" key="15">
    <source>
        <dbReference type="Proteomes" id="UP000198889"/>
    </source>
</evidence>
<proteinExistence type="predicted"/>
<evidence type="ECO:0000256" key="3">
    <source>
        <dbReference type="ARBA" id="ARBA00012438"/>
    </source>
</evidence>
<dbReference type="PROSITE" id="PS50109">
    <property type="entry name" value="HIS_KIN"/>
    <property type="match status" value="1"/>
</dbReference>
<feature type="transmembrane region" description="Helical" evidence="11">
    <location>
        <begin position="169"/>
        <end position="187"/>
    </location>
</feature>